<keyword evidence="4" id="KW-1185">Reference proteome</keyword>
<feature type="transmembrane region" description="Helical" evidence="2">
    <location>
        <begin position="335"/>
        <end position="353"/>
    </location>
</feature>
<comment type="caution">
    <text evidence="3">The sequence shown here is derived from an EMBL/GenBank/DDBJ whole genome shotgun (WGS) entry which is preliminary data.</text>
</comment>
<evidence type="ECO:0000313" key="4">
    <source>
        <dbReference type="Proteomes" id="UP001060504"/>
    </source>
</evidence>
<organism evidence="3 4">
    <name type="scientific">Mycolicibacterium cyprinidarum</name>
    <dbReference type="NCBI Taxonomy" id="2860311"/>
    <lineage>
        <taxon>Bacteria</taxon>
        <taxon>Bacillati</taxon>
        <taxon>Actinomycetota</taxon>
        <taxon>Actinomycetes</taxon>
        <taxon>Mycobacteriales</taxon>
        <taxon>Mycobacteriaceae</taxon>
        <taxon>Mycolicibacterium</taxon>
    </lineage>
</organism>
<feature type="transmembrane region" description="Helical" evidence="2">
    <location>
        <begin position="306"/>
        <end position="323"/>
    </location>
</feature>
<keyword evidence="1" id="KW-0175">Coiled coil</keyword>
<keyword evidence="2" id="KW-0472">Membrane</keyword>
<name>A0ABQ4VCW3_9MYCO</name>
<sequence length="466" mass="50396">MRRGDVVVVTGPGSAGVTSMVRELRARMPMRSFVETHEITPGDAAAAVVFVVSAVAPVAESDCTLAGLAAAQADVVVAVVSKIDDHRSWRGVLAANRERLAECDARFQHVPWVGAAAAPRSGRPLMDGVVELLEQQLSDPESIRQTSLRASEFRLRAEVSRLNAAAAGADRRARVDALRESRDELLRQRVLLVPAATIALRSRIQQARVALTYSARNHCASARAELLERIAGTPRRLFGGFELDEVQEGVRQRCRDIVADVDEEITVRTREVASDLGLTDPPRPAPAAVAAFTDPPVASRRLETQLMAVLGAGFGLGIALLVSRFSAGLAPRNPGAGLTAAAVVGLAVTVWMVRSRGLLHDRAMLDRWVNEVIREVRAVVEEQVIIRVLTAEAVLSPKYVASVDAQKRAVDLRIAAIEAELREQAREIAQAEDVRDRELPPLREALQAVRTVLAEVNPTESDVTGR</sequence>
<feature type="coiled-coil region" evidence="1">
    <location>
        <begin position="407"/>
        <end position="434"/>
    </location>
</feature>
<protein>
    <submittedName>
        <fullName evidence="3">Uncharacterized protein</fullName>
    </submittedName>
</protein>
<reference evidence="3 4" key="1">
    <citation type="submission" date="2021-08" db="EMBL/GenBank/DDBJ databases">
        <title>Draft genome sequence of Mycolicibacterium sp. NGTWS1702 strain.</title>
        <authorList>
            <person name="Matsumoto M."/>
            <person name="Tang B.C.C."/>
            <person name="Machida Y."/>
            <person name="Matoyama H."/>
            <person name="Kishihara T."/>
            <person name="Sato S."/>
            <person name="Kondo I."/>
            <person name="Sano M."/>
            <person name="Kato G."/>
        </authorList>
    </citation>
    <scope>NUCLEOTIDE SEQUENCE [LARGE SCALE GENOMIC DNA]</scope>
    <source>
        <strain evidence="3 4">NGTWSNA01</strain>
    </source>
</reference>
<evidence type="ECO:0000313" key="3">
    <source>
        <dbReference type="EMBL" id="GJF18438.1"/>
    </source>
</evidence>
<dbReference type="EMBL" id="BPRH01002764">
    <property type="protein sequence ID" value="GJF18438.1"/>
    <property type="molecule type" value="Genomic_DNA"/>
</dbReference>
<evidence type="ECO:0000256" key="2">
    <source>
        <dbReference type="SAM" id="Phobius"/>
    </source>
</evidence>
<proteinExistence type="predicted"/>
<keyword evidence="2" id="KW-0812">Transmembrane</keyword>
<gene>
    <name evidence="3" type="ORF">NGTWS1702_26420</name>
</gene>
<dbReference type="Proteomes" id="UP001060504">
    <property type="component" value="Unassembled WGS sequence"/>
</dbReference>
<accession>A0ABQ4VCW3</accession>
<keyword evidence="2" id="KW-1133">Transmembrane helix</keyword>
<evidence type="ECO:0000256" key="1">
    <source>
        <dbReference type="SAM" id="Coils"/>
    </source>
</evidence>